<dbReference type="PATRIC" id="fig|679936.5.peg.2589"/>
<keyword evidence="8 12" id="KW-0808">Transferase</keyword>
<evidence type="ECO:0000256" key="3">
    <source>
        <dbReference type="ARBA" id="ARBA00006915"/>
    </source>
</evidence>
<dbReference type="PIRSF" id="PIRSF000478">
    <property type="entry name" value="TP_PyNP"/>
    <property type="match status" value="1"/>
</dbReference>
<dbReference type="Proteomes" id="UP000005439">
    <property type="component" value="Chromosome"/>
</dbReference>
<dbReference type="Pfam" id="PF00591">
    <property type="entry name" value="Glycos_transf_3"/>
    <property type="match status" value="1"/>
</dbReference>
<dbReference type="PROSITE" id="PS00647">
    <property type="entry name" value="THYMID_PHOSPHORYLASE"/>
    <property type="match status" value="1"/>
</dbReference>
<dbReference type="NCBIfam" id="NF004490">
    <property type="entry name" value="PRK05820.1"/>
    <property type="match status" value="1"/>
</dbReference>
<dbReference type="Gene3D" id="3.90.1170.30">
    <property type="entry name" value="Pyrimidine nucleoside phosphorylase-like, C-terminal domain"/>
    <property type="match status" value="1"/>
</dbReference>
<dbReference type="SUPFAM" id="SSF52418">
    <property type="entry name" value="Nucleoside phosphorylase/phosphoribosyltransferase catalytic domain"/>
    <property type="match status" value="1"/>
</dbReference>
<comment type="function">
    <text evidence="2">Catalyzes phosphorolysis of the pyrimidine nucleosides uridine, thymidine and 2'-deoxyuridine with the formation of the corresponding pyrimidine base and ribose-1-phosphate.</text>
</comment>
<feature type="domain" description="Pyrimidine nucleoside phosphorylase C-terminal" evidence="11">
    <location>
        <begin position="336"/>
        <end position="410"/>
    </location>
</feature>
<evidence type="ECO:0000256" key="10">
    <source>
        <dbReference type="ARBA" id="ARBA00048525"/>
    </source>
</evidence>
<evidence type="ECO:0000256" key="1">
    <source>
        <dbReference type="ARBA" id="ARBA00001066"/>
    </source>
</evidence>
<dbReference type="GO" id="GO:0004645">
    <property type="term" value="F:1,4-alpha-oligoglucan phosphorylase activity"/>
    <property type="evidence" value="ECO:0007669"/>
    <property type="project" value="InterPro"/>
</dbReference>
<dbReference type="InterPro" id="IPR036566">
    <property type="entry name" value="PYNP-like_C_sf"/>
</dbReference>
<dbReference type="InterPro" id="IPR036320">
    <property type="entry name" value="Glycosyl_Trfase_fam3_N_dom_sf"/>
</dbReference>
<comment type="similarity">
    <text evidence="3">Belongs to the thymidine/pyrimidine-nucleoside phosphorylase family.</text>
</comment>
<evidence type="ECO:0000256" key="8">
    <source>
        <dbReference type="ARBA" id="ARBA00022679"/>
    </source>
</evidence>
<accession>G8TW35</accession>
<keyword evidence="13" id="KW-1185">Reference proteome</keyword>
<dbReference type="PANTHER" id="PTHR10515">
    <property type="entry name" value="THYMIDINE PHOSPHORYLASE"/>
    <property type="match status" value="1"/>
</dbReference>
<evidence type="ECO:0000256" key="9">
    <source>
        <dbReference type="ARBA" id="ARBA00048453"/>
    </source>
</evidence>
<name>G8TW35_SULAD</name>
<dbReference type="InterPro" id="IPR000312">
    <property type="entry name" value="Glycosyl_Trfase_fam3"/>
</dbReference>
<organism evidence="12 13">
    <name type="scientific">Sulfobacillus acidophilus (strain ATCC 700253 / DSM 10332 / NAL)</name>
    <dbReference type="NCBI Taxonomy" id="679936"/>
    <lineage>
        <taxon>Bacteria</taxon>
        <taxon>Bacillati</taxon>
        <taxon>Bacillota</taxon>
        <taxon>Clostridia</taxon>
        <taxon>Eubacteriales</taxon>
        <taxon>Clostridiales Family XVII. Incertae Sedis</taxon>
        <taxon>Sulfobacillus</taxon>
    </lineage>
</organism>
<dbReference type="GO" id="GO:0004850">
    <property type="term" value="F:uridine phosphorylase activity"/>
    <property type="evidence" value="ECO:0007669"/>
    <property type="project" value="RHEA"/>
</dbReference>
<gene>
    <name evidence="12" type="ordered locus">Sulac_2500</name>
</gene>
<dbReference type="SMART" id="SM00941">
    <property type="entry name" value="PYNP_C"/>
    <property type="match status" value="1"/>
</dbReference>
<reference evidence="12 13" key="2">
    <citation type="journal article" date="2012" name="Stand. Genomic Sci.">
        <title>Complete genome sequence of the moderately thermophilic mineral-sulfide-oxidizing firmicute Sulfobacillus acidophilus type strain (NAL(T)).</title>
        <authorList>
            <person name="Anderson I."/>
            <person name="Chertkov O."/>
            <person name="Chen A."/>
            <person name="Saunders E."/>
            <person name="Lapidus A."/>
            <person name="Nolan M."/>
            <person name="Lucas S."/>
            <person name="Hammon N."/>
            <person name="Deshpande S."/>
            <person name="Cheng J.F."/>
            <person name="Han C."/>
            <person name="Tapia R."/>
            <person name="Goodwin L.A."/>
            <person name="Pitluck S."/>
            <person name="Liolios K."/>
            <person name="Pagani I."/>
            <person name="Ivanova N."/>
            <person name="Mikhailova N."/>
            <person name="Pati A."/>
            <person name="Palaniappan K."/>
            <person name="Land M."/>
            <person name="Pan C."/>
            <person name="Rohde M."/>
            <person name="Pukall R."/>
            <person name="Goker M."/>
            <person name="Detter J.C."/>
            <person name="Woyke T."/>
            <person name="Bristow J."/>
            <person name="Eisen J.A."/>
            <person name="Markowitz V."/>
            <person name="Hugenholtz P."/>
            <person name="Kyrpides N.C."/>
            <person name="Klenk H.P."/>
            <person name="Mavromatis K."/>
        </authorList>
    </citation>
    <scope>NUCLEOTIDE SEQUENCE [LARGE SCALE GENOMIC DNA]</scope>
    <source>
        <strain evidence="13">ATCC 700253 / DSM 10332 / NAL</strain>
    </source>
</reference>
<dbReference type="PANTHER" id="PTHR10515:SF0">
    <property type="entry name" value="THYMIDINE PHOSPHORYLASE"/>
    <property type="match status" value="1"/>
</dbReference>
<dbReference type="GO" id="GO:0006213">
    <property type="term" value="P:pyrimidine nucleoside metabolic process"/>
    <property type="evidence" value="ECO:0007669"/>
    <property type="project" value="InterPro"/>
</dbReference>
<evidence type="ECO:0000256" key="2">
    <source>
        <dbReference type="ARBA" id="ARBA00003877"/>
    </source>
</evidence>
<dbReference type="SUPFAM" id="SSF54680">
    <property type="entry name" value="Pyrimidine nucleoside phosphorylase C-terminal domain"/>
    <property type="match status" value="1"/>
</dbReference>
<dbReference type="InterPro" id="IPR013102">
    <property type="entry name" value="PYNP_C"/>
</dbReference>
<proteinExistence type="inferred from homology"/>
<sequence>MIDIIEKTRDGRPLSSDDIQRLVEGTVDGRWPDYQLAAWLMAVVCRGLTEEETFQLTGAMAFSSGRPEPLGLVDKHSTGGVGDKTTLVLAPLMASLGYPMAKMSGRGLGHTGGTLDKLESIPGFQVELPLETIRRQVEQVGVAVVAQSRDLAPADRRFYALRDVTGTVNQPSLIASSIMSKKLAAGTPHLVLDVKVGNGAFMTDVEPARELARLMVSIGRYYGRKVTALLTRMQQPLGWAVGNAIEVNEAADCLKGQGPADLREEVLALAAELIHLVTQERVATAWQRAATALDQGKAWEVFGRWVRAQGGDMAAVERGLPLAPVHRVWRAEESGIIRQVNTRAVGEVALILGAGRHRLDDPVDPAVGLRVYLKVGRRVAAGDVLAEVFAESEDHAERALKTLAGTVEWGDPGNVPELVLGRVSSEDSR</sequence>
<keyword evidence="7 12" id="KW-0328">Glycosyltransferase</keyword>
<dbReference type="Pfam" id="PF07831">
    <property type="entry name" value="PYNP_C"/>
    <property type="match status" value="1"/>
</dbReference>
<dbReference type="InterPro" id="IPR018090">
    <property type="entry name" value="Pyrmidine_PPas_bac/euk"/>
</dbReference>
<protein>
    <recommendedName>
        <fullName evidence="6">Pyrimidine-nucleoside phosphorylase</fullName>
        <ecNumber evidence="5">2.4.2.2</ecNumber>
    </recommendedName>
</protein>
<evidence type="ECO:0000256" key="7">
    <source>
        <dbReference type="ARBA" id="ARBA00022676"/>
    </source>
</evidence>
<dbReference type="AlphaFoldDB" id="G8TW35"/>
<reference evidence="13" key="1">
    <citation type="submission" date="2011-12" db="EMBL/GenBank/DDBJ databases">
        <title>The complete genome of chromosome of Sulfobacillus acidophilus DSM 10332.</title>
        <authorList>
            <person name="Lucas S."/>
            <person name="Han J."/>
            <person name="Lapidus A."/>
            <person name="Bruce D."/>
            <person name="Goodwin L."/>
            <person name="Pitluck S."/>
            <person name="Peters L."/>
            <person name="Kyrpides N."/>
            <person name="Mavromatis K."/>
            <person name="Ivanova N."/>
            <person name="Mikhailova N."/>
            <person name="Chertkov O."/>
            <person name="Saunders E."/>
            <person name="Detter J.C."/>
            <person name="Tapia R."/>
            <person name="Han C."/>
            <person name="Land M."/>
            <person name="Hauser L."/>
            <person name="Markowitz V."/>
            <person name="Cheng J.-F."/>
            <person name="Hugenholtz P."/>
            <person name="Woyke T."/>
            <person name="Wu D."/>
            <person name="Pukall R."/>
            <person name="Gehrich-Schroeter G."/>
            <person name="Schneider S."/>
            <person name="Klenk H.-P."/>
            <person name="Eisen J.A."/>
        </authorList>
    </citation>
    <scope>NUCLEOTIDE SEQUENCE [LARGE SCALE GENOMIC DNA]</scope>
    <source>
        <strain evidence="13">ATCC 700253 / DSM 10332 / NAL</strain>
    </source>
</reference>
<dbReference type="KEGG" id="sap:Sulac_2500"/>
<dbReference type="Gene3D" id="1.20.970.10">
    <property type="entry name" value="Transferase, Pyrimidine Nucleoside Phosphorylase, Chain C"/>
    <property type="match status" value="1"/>
</dbReference>
<evidence type="ECO:0000259" key="11">
    <source>
        <dbReference type="SMART" id="SM00941"/>
    </source>
</evidence>
<dbReference type="Gene3D" id="3.40.1030.10">
    <property type="entry name" value="Nucleoside phosphorylase/phosphoribosyltransferase catalytic domain"/>
    <property type="match status" value="1"/>
</dbReference>
<dbReference type="FunFam" id="3.40.1030.10:FF:000003">
    <property type="entry name" value="Pyrimidine-nucleoside phosphorylase"/>
    <property type="match status" value="1"/>
</dbReference>
<comment type="subunit">
    <text evidence="4">Homodimer.</text>
</comment>
<dbReference type="GO" id="GO:0047847">
    <property type="term" value="F:deoxyuridine phosphorylase activity"/>
    <property type="evidence" value="ECO:0007669"/>
    <property type="project" value="RHEA"/>
</dbReference>
<dbReference type="SUPFAM" id="SSF47648">
    <property type="entry name" value="Nucleoside phosphorylase/phosphoribosyltransferase N-terminal domain"/>
    <property type="match status" value="1"/>
</dbReference>
<dbReference type="InterPro" id="IPR017459">
    <property type="entry name" value="Glycosyl_Trfase_fam3_N_dom"/>
</dbReference>
<dbReference type="EC" id="2.4.2.2" evidence="5"/>
<dbReference type="HOGENOM" id="CLU_025040_0_1_9"/>
<dbReference type="InterPro" id="IPR017872">
    <property type="entry name" value="Pyrmidine_PPase_CS"/>
</dbReference>
<comment type="catalytic activity">
    <reaction evidence="9">
        <text>uridine + phosphate = alpha-D-ribose 1-phosphate + uracil</text>
        <dbReference type="Rhea" id="RHEA:24388"/>
        <dbReference type="ChEBI" id="CHEBI:16704"/>
        <dbReference type="ChEBI" id="CHEBI:17568"/>
        <dbReference type="ChEBI" id="CHEBI:43474"/>
        <dbReference type="ChEBI" id="CHEBI:57720"/>
        <dbReference type="EC" id="2.4.2.2"/>
    </reaction>
</comment>
<evidence type="ECO:0000256" key="6">
    <source>
        <dbReference type="ARBA" id="ARBA00014680"/>
    </source>
</evidence>
<evidence type="ECO:0000313" key="13">
    <source>
        <dbReference type="Proteomes" id="UP000005439"/>
    </source>
</evidence>
<dbReference type="InterPro" id="IPR035902">
    <property type="entry name" value="Nuc_phospho_transferase"/>
</dbReference>
<evidence type="ECO:0000313" key="12">
    <source>
        <dbReference type="EMBL" id="AEW05962.1"/>
    </source>
</evidence>
<dbReference type="Pfam" id="PF02885">
    <property type="entry name" value="Glycos_trans_3N"/>
    <property type="match status" value="1"/>
</dbReference>
<dbReference type="InterPro" id="IPR000053">
    <property type="entry name" value="Thymidine/pyrmidine_PPase"/>
</dbReference>
<dbReference type="GO" id="GO:0009032">
    <property type="term" value="F:thymidine phosphorylase activity"/>
    <property type="evidence" value="ECO:0007669"/>
    <property type="project" value="RHEA"/>
</dbReference>
<dbReference type="GO" id="GO:0006206">
    <property type="term" value="P:pyrimidine nucleobase metabolic process"/>
    <property type="evidence" value="ECO:0007669"/>
    <property type="project" value="InterPro"/>
</dbReference>
<dbReference type="EMBL" id="CP003179">
    <property type="protein sequence ID" value="AEW05962.1"/>
    <property type="molecule type" value="Genomic_DNA"/>
</dbReference>
<comment type="catalytic activity">
    <reaction evidence="10">
        <text>thymidine + phosphate = 2-deoxy-alpha-D-ribose 1-phosphate + thymine</text>
        <dbReference type="Rhea" id="RHEA:16037"/>
        <dbReference type="ChEBI" id="CHEBI:17748"/>
        <dbReference type="ChEBI" id="CHEBI:17821"/>
        <dbReference type="ChEBI" id="CHEBI:43474"/>
        <dbReference type="ChEBI" id="CHEBI:57259"/>
        <dbReference type="EC" id="2.4.2.2"/>
    </reaction>
</comment>
<evidence type="ECO:0000256" key="4">
    <source>
        <dbReference type="ARBA" id="ARBA00011738"/>
    </source>
</evidence>
<dbReference type="GO" id="GO:0005829">
    <property type="term" value="C:cytosol"/>
    <property type="evidence" value="ECO:0007669"/>
    <property type="project" value="TreeGrafter"/>
</dbReference>
<evidence type="ECO:0000256" key="5">
    <source>
        <dbReference type="ARBA" id="ARBA00011889"/>
    </source>
</evidence>
<dbReference type="NCBIfam" id="TIGR02644">
    <property type="entry name" value="Y_phosphoryl"/>
    <property type="match status" value="1"/>
</dbReference>
<comment type="catalytic activity">
    <reaction evidence="1">
        <text>2'-deoxyuridine + phosphate = 2-deoxy-alpha-D-ribose 1-phosphate + uracil</text>
        <dbReference type="Rhea" id="RHEA:22824"/>
        <dbReference type="ChEBI" id="CHEBI:16450"/>
        <dbReference type="ChEBI" id="CHEBI:17568"/>
        <dbReference type="ChEBI" id="CHEBI:43474"/>
        <dbReference type="ChEBI" id="CHEBI:57259"/>
        <dbReference type="EC" id="2.4.2.2"/>
    </reaction>
</comment>
<dbReference type="STRING" id="679936.Sulac_2500"/>